<dbReference type="EC" id="1.14.19.-" evidence="3"/>
<feature type="transmembrane region" description="Helical" evidence="1">
    <location>
        <begin position="253"/>
        <end position="279"/>
    </location>
</feature>
<proteinExistence type="predicted"/>
<gene>
    <name evidence="3" type="ORF">ACFSAG_11310</name>
</gene>
<feature type="domain" description="Fatty acid desaturase" evidence="2">
    <location>
        <begin position="83"/>
        <end position="353"/>
    </location>
</feature>
<dbReference type="GO" id="GO:0016491">
    <property type="term" value="F:oxidoreductase activity"/>
    <property type="evidence" value="ECO:0007669"/>
    <property type="project" value="UniProtKB-KW"/>
</dbReference>
<name>A0ABW4MGX8_9SPHN</name>
<evidence type="ECO:0000313" key="3">
    <source>
        <dbReference type="EMBL" id="MFD1767426.1"/>
    </source>
</evidence>
<dbReference type="Proteomes" id="UP001597215">
    <property type="component" value="Unassembled WGS sequence"/>
</dbReference>
<evidence type="ECO:0000259" key="2">
    <source>
        <dbReference type="Pfam" id="PF00487"/>
    </source>
</evidence>
<accession>A0ABW4MGX8</accession>
<dbReference type="Pfam" id="PF00487">
    <property type="entry name" value="FA_desaturase"/>
    <property type="match status" value="1"/>
</dbReference>
<feature type="transmembrane region" description="Helical" evidence="1">
    <location>
        <begin position="83"/>
        <end position="99"/>
    </location>
</feature>
<reference evidence="4" key="1">
    <citation type="journal article" date="2019" name="Int. J. Syst. Evol. Microbiol.">
        <title>The Global Catalogue of Microorganisms (GCM) 10K type strain sequencing project: providing services to taxonomists for standard genome sequencing and annotation.</title>
        <authorList>
            <consortium name="The Broad Institute Genomics Platform"/>
            <consortium name="The Broad Institute Genome Sequencing Center for Infectious Disease"/>
            <person name="Wu L."/>
            <person name="Ma J."/>
        </authorList>
    </citation>
    <scope>NUCLEOTIDE SEQUENCE [LARGE SCALE GENOMIC DNA]</scope>
    <source>
        <strain evidence="4">CGMCC 1.12449</strain>
    </source>
</reference>
<feature type="transmembrane region" description="Helical" evidence="1">
    <location>
        <begin position="56"/>
        <end position="77"/>
    </location>
</feature>
<keyword evidence="4" id="KW-1185">Reference proteome</keyword>
<dbReference type="InterPro" id="IPR012171">
    <property type="entry name" value="Fatty_acid_desaturase"/>
</dbReference>
<organism evidence="3 4">
    <name type="scientific">Sphingorhabdus buctiana</name>
    <dbReference type="NCBI Taxonomy" id="1508805"/>
    <lineage>
        <taxon>Bacteria</taxon>
        <taxon>Pseudomonadati</taxon>
        <taxon>Pseudomonadota</taxon>
        <taxon>Alphaproteobacteria</taxon>
        <taxon>Sphingomonadales</taxon>
        <taxon>Sphingomonadaceae</taxon>
        <taxon>Sphingorhabdus</taxon>
    </lineage>
</organism>
<dbReference type="PANTHER" id="PTHR19353:SF19">
    <property type="entry name" value="DELTA(5) FATTY ACID DESATURASE C-RELATED"/>
    <property type="match status" value="1"/>
</dbReference>
<keyword evidence="1" id="KW-1133">Transmembrane helix</keyword>
<sequence length="380" mass="41815">MSKAIGSAGQAPRRSGFGNARPWVYTAAMPAVKAANPRTIFAPEDWAAITHVSPWLGIWQIVHAWLVVAFAAFGAAWAWEQSWLAGIVATPIALALLGGRQLGLAILMHDGAHGLLHPNRQLNNWLGQWPSGAATGSDLHAYRAYHLTHHKFTQQPEDPDLSLSKPFPTSRASLWRKAVRDLTGQTFFKQRSHQFAAALRGLQAMLRGEAGSAEDKRDTSAGRALNLQSRSGINAPVANVEGAKTTTRTVGRFLFVQAILLTISLAFWGWLPFLLWLVALATTFQLFLRIRNIAEHACTTTGSEDPFSHARTTYAGFIERATVAPYWVNFHSEHHLFMGVPCYSLPRAHALLGKGGYHAKMTIEPNYWSVLRRVTTSPAV</sequence>
<protein>
    <submittedName>
        <fullName evidence="3">Fatty acid desaturase family protein</fullName>
        <ecNumber evidence="3">1.14.19.-</ecNumber>
    </submittedName>
</protein>
<keyword evidence="1" id="KW-0472">Membrane</keyword>
<dbReference type="PANTHER" id="PTHR19353">
    <property type="entry name" value="FATTY ACID DESATURASE 2"/>
    <property type="match status" value="1"/>
</dbReference>
<keyword evidence="3" id="KW-0560">Oxidoreductase</keyword>
<comment type="caution">
    <text evidence="3">The sequence shown here is derived from an EMBL/GenBank/DDBJ whole genome shotgun (WGS) entry which is preliminary data.</text>
</comment>
<dbReference type="InterPro" id="IPR005804">
    <property type="entry name" value="FA_desaturase_dom"/>
</dbReference>
<dbReference type="CDD" id="cd03510">
    <property type="entry name" value="Rhizobitoxine-FADS-like"/>
    <property type="match status" value="1"/>
</dbReference>
<evidence type="ECO:0000313" key="4">
    <source>
        <dbReference type="Proteomes" id="UP001597215"/>
    </source>
</evidence>
<evidence type="ECO:0000256" key="1">
    <source>
        <dbReference type="SAM" id="Phobius"/>
    </source>
</evidence>
<dbReference type="EMBL" id="JBHUEL010000010">
    <property type="protein sequence ID" value="MFD1767426.1"/>
    <property type="molecule type" value="Genomic_DNA"/>
</dbReference>
<keyword evidence="1" id="KW-0812">Transmembrane</keyword>